<feature type="compositionally biased region" description="Polar residues" evidence="1">
    <location>
        <begin position="794"/>
        <end position="806"/>
    </location>
</feature>
<gene>
    <name evidence="2" type="ORF">CY34DRAFT_16095</name>
</gene>
<name>A0A0D0ARG5_9AGAM</name>
<feature type="region of interest" description="Disordered" evidence="1">
    <location>
        <begin position="785"/>
        <end position="807"/>
    </location>
</feature>
<evidence type="ECO:0000313" key="2">
    <source>
        <dbReference type="EMBL" id="KIK36862.1"/>
    </source>
</evidence>
<sequence>MVSCGAQGCTWERATDNRGLNRHRASCSFSKRSSVLASQKRLQRAKDAALANLVVPNSSSQSKNVTAHPKPIFPRKLLAKPTRSNGTARTPIYNPTGLTAPELDLHLQNSNDAGAVMDLEGLHPENISDHDALQDPVLPRRRIPRSLNDIDYSTEDLNDCNNAHTPSLPARSRIQRVILTLRDTLQTACNTFGLSRLYPRRPSFEPNKFIPSSLLARSCPAVSQGTDPPANVLPPPYPFANATIYRLMTWMNSGSHRKSETEVQRLVTDVLQADDFDIKHLEGFSVKRSLRELDRDESGGKITFPDDWIETGVTINIPMKSREESPTAYTIPGFHYRPLTEVIRAAFADVQSGAFHLLPFKRLWRDPLDGHQERIFDELYTSDIWLNAQDDLQKLPKEPGCSLERVIAGLMFFSDATHLANFGTAKAWPLYLYFGNLTKYARSLPRSGACHIVGFLPSLPDGIKDTLSNLPRVSKTGMASLHTHCRRELFQSCWEILLDNEFLHAYRHGIVLKCADGVLRRVFPRVFTYSADYPEKVLIATIKDMGSCACPHCLMPKSLFASLGLLKDMKRRTTELRVYSMTAVTQARDYIYKWGNTVDGLKVAQTLGEGSWVPTINRFVERLGPLGLDPFCMLVVDFMHECELGTWKALFTHLIRLLHALPGGDQLVANFDGRFRQVPTFGNGVIRKFANNTSEMKRLAARDFEDILQCAIPVFEGLFPPEHDTTVQSLLYRFAQWHALVKLRMHSESTVAFLEESFNDLSRKLRRFRRVTCAAFHTTELPKEKAARLRRHGAQNSTTDTTSPESSGARVKMFNINTYKFHAMADYVRTIRLFGTTDSYTTQIGELAHRALKAFYPLTSKLDTPAQLAKHEHRRCVLRRVAEAGDTLSSDSPSPADTPPSNPSTNHHYIATSRSNPINLFAFLREHNGDPAIKNFIPRLKDHILYRLQKRDISYCDHTFTDDEHNLVIIPNNTVYSVQTMQVYYTTYDLRREYDTINSRTHADVMVLSGEMMPSHPYWYARVLGIFHMETWLVDSGEPVKHHLEVLWVRWLAPLKSHQSGMKRACLPKVAFVEESDLDAFGFLDPSQVIRGAHLIPAFASGRGTSSLRYGKSLARPGGELDDWEEQYVGIFADRDMFMRYTDLGIGHPVMLRRTARDCFGPITQTPADAMDITNDESDDDGEGEGYDDEQEGDHDDLESEEGSELSDDLEDVVEDDEVDEWEEVDVFDDELSFSMNVIF</sequence>
<keyword evidence="3" id="KW-1185">Reference proteome</keyword>
<organism evidence="2 3">
    <name type="scientific">Suillus luteus UH-Slu-Lm8-n1</name>
    <dbReference type="NCBI Taxonomy" id="930992"/>
    <lineage>
        <taxon>Eukaryota</taxon>
        <taxon>Fungi</taxon>
        <taxon>Dikarya</taxon>
        <taxon>Basidiomycota</taxon>
        <taxon>Agaricomycotina</taxon>
        <taxon>Agaricomycetes</taxon>
        <taxon>Agaricomycetidae</taxon>
        <taxon>Boletales</taxon>
        <taxon>Suillineae</taxon>
        <taxon>Suillaceae</taxon>
        <taxon>Suillus</taxon>
    </lineage>
</organism>
<dbReference type="OrthoDB" id="2687259at2759"/>
<dbReference type="STRING" id="930992.A0A0D0ARG5"/>
<dbReference type="InterPro" id="IPR041078">
    <property type="entry name" value="Plavaka"/>
</dbReference>
<proteinExistence type="predicted"/>
<protein>
    <submittedName>
        <fullName evidence="2">Uncharacterized protein</fullName>
    </submittedName>
</protein>
<accession>A0A0D0ARG5</accession>
<reference evidence="3" key="2">
    <citation type="submission" date="2015-01" db="EMBL/GenBank/DDBJ databases">
        <title>Evolutionary Origins and Diversification of the Mycorrhizal Mutualists.</title>
        <authorList>
            <consortium name="DOE Joint Genome Institute"/>
            <consortium name="Mycorrhizal Genomics Consortium"/>
            <person name="Kohler A."/>
            <person name="Kuo A."/>
            <person name="Nagy L.G."/>
            <person name="Floudas D."/>
            <person name="Copeland A."/>
            <person name="Barry K.W."/>
            <person name="Cichocki N."/>
            <person name="Veneault-Fourrey C."/>
            <person name="LaButti K."/>
            <person name="Lindquist E.A."/>
            <person name="Lipzen A."/>
            <person name="Lundell T."/>
            <person name="Morin E."/>
            <person name="Murat C."/>
            <person name="Riley R."/>
            <person name="Ohm R."/>
            <person name="Sun H."/>
            <person name="Tunlid A."/>
            <person name="Henrissat B."/>
            <person name="Grigoriev I.V."/>
            <person name="Hibbett D.S."/>
            <person name="Martin F."/>
        </authorList>
    </citation>
    <scope>NUCLEOTIDE SEQUENCE [LARGE SCALE GENOMIC DNA]</scope>
    <source>
        <strain evidence="3">UH-Slu-Lm8-n1</strain>
    </source>
</reference>
<feature type="compositionally biased region" description="Acidic residues" evidence="1">
    <location>
        <begin position="1174"/>
        <end position="1226"/>
    </location>
</feature>
<evidence type="ECO:0000256" key="1">
    <source>
        <dbReference type="SAM" id="MobiDB-lite"/>
    </source>
</evidence>
<dbReference type="EMBL" id="KN835493">
    <property type="protein sequence ID" value="KIK36862.1"/>
    <property type="molecule type" value="Genomic_DNA"/>
</dbReference>
<dbReference type="HOGENOM" id="CLU_002498_0_0_1"/>
<feature type="region of interest" description="Disordered" evidence="1">
    <location>
        <begin position="885"/>
        <end position="909"/>
    </location>
</feature>
<reference evidence="2 3" key="1">
    <citation type="submission" date="2014-04" db="EMBL/GenBank/DDBJ databases">
        <authorList>
            <consortium name="DOE Joint Genome Institute"/>
            <person name="Kuo A."/>
            <person name="Ruytinx J."/>
            <person name="Rineau F."/>
            <person name="Colpaert J."/>
            <person name="Kohler A."/>
            <person name="Nagy L.G."/>
            <person name="Floudas D."/>
            <person name="Copeland A."/>
            <person name="Barry K.W."/>
            <person name="Cichocki N."/>
            <person name="Veneault-Fourrey C."/>
            <person name="LaButti K."/>
            <person name="Lindquist E.A."/>
            <person name="Lipzen A."/>
            <person name="Lundell T."/>
            <person name="Morin E."/>
            <person name="Murat C."/>
            <person name="Sun H."/>
            <person name="Tunlid A."/>
            <person name="Henrissat B."/>
            <person name="Grigoriev I.V."/>
            <person name="Hibbett D.S."/>
            <person name="Martin F."/>
            <person name="Nordberg H.P."/>
            <person name="Cantor M.N."/>
            <person name="Hua S.X."/>
        </authorList>
    </citation>
    <scope>NUCLEOTIDE SEQUENCE [LARGE SCALE GENOMIC DNA]</scope>
    <source>
        <strain evidence="2 3">UH-Slu-Lm8-n1</strain>
    </source>
</reference>
<dbReference type="Pfam" id="PF18759">
    <property type="entry name" value="Plavaka"/>
    <property type="match status" value="1"/>
</dbReference>
<dbReference type="Proteomes" id="UP000054485">
    <property type="component" value="Unassembled WGS sequence"/>
</dbReference>
<evidence type="ECO:0000313" key="3">
    <source>
        <dbReference type="Proteomes" id="UP000054485"/>
    </source>
</evidence>
<dbReference type="InParanoid" id="A0A0D0ARG5"/>
<feature type="region of interest" description="Disordered" evidence="1">
    <location>
        <begin position="1164"/>
        <end position="1226"/>
    </location>
</feature>
<dbReference type="AlphaFoldDB" id="A0A0D0ARG5"/>